<evidence type="ECO:0000256" key="7">
    <source>
        <dbReference type="ARBA" id="ARBA00022840"/>
    </source>
</evidence>
<dbReference type="GO" id="GO:0006355">
    <property type="term" value="P:regulation of DNA-templated transcription"/>
    <property type="evidence" value="ECO:0007669"/>
    <property type="project" value="InterPro"/>
</dbReference>
<dbReference type="CDD" id="cd00130">
    <property type="entry name" value="PAS"/>
    <property type="match status" value="1"/>
</dbReference>
<dbReference type="OrthoDB" id="6187449at2"/>
<keyword evidence="10" id="KW-1133">Transmembrane helix</keyword>
<dbReference type="AlphaFoldDB" id="A0A7U7GEE5"/>
<dbReference type="InterPro" id="IPR004358">
    <property type="entry name" value="Sig_transdc_His_kin-like_C"/>
</dbReference>
<dbReference type="NCBIfam" id="TIGR00229">
    <property type="entry name" value="sensory_box"/>
    <property type="match status" value="1"/>
</dbReference>
<evidence type="ECO:0000259" key="12">
    <source>
        <dbReference type="PROSITE" id="PS50110"/>
    </source>
</evidence>
<keyword evidence="4" id="KW-0808">Transferase</keyword>
<dbReference type="PROSITE" id="PS50112">
    <property type="entry name" value="PAS"/>
    <property type="match status" value="1"/>
</dbReference>
<evidence type="ECO:0000256" key="4">
    <source>
        <dbReference type="ARBA" id="ARBA00022679"/>
    </source>
</evidence>
<evidence type="ECO:0000259" key="14">
    <source>
        <dbReference type="PROSITE" id="PS50113"/>
    </source>
</evidence>
<evidence type="ECO:0000259" key="11">
    <source>
        <dbReference type="PROSITE" id="PS50109"/>
    </source>
</evidence>
<dbReference type="SMART" id="SM00388">
    <property type="entry name" value="HisKA"/>
    <property type="match status" value="1"/>
</dbReference>
<accession>A0A7U7GEE5</accession>
<evidence type="ECO:0000259" key="13">
    <source>
        <dbReference type="PROSITE" id="PS50112"/>
    </source>
</evidence>
<dbReference type="SMART" id="SM00448">
    <property type="entry name" value="REC"/>
    <property type="match status" value="1"/>
</dbReference>
<proteinExistence type="predicted"/>
<dbReference type="RefSeq" id="WP_051497994.1">
    <property type="nucleotide sequence ID" value="NZ_CBTK010000280.1"/>
</dbReference>
<gene>
    <name evidence="15" type="ORF">BN874_630009</name>
</gene>
<dbReference type="InterPro" id="IPR000014">
    <property type="entry name" value="PAS"/>
</dbReference>
<comment type="catalytic activity">
    <reaction evidence="1">
        <text>ATP + protein L-histidine = ADP + protein N-phospho-L-histidine.</text>
        <dbReference type="EC" id="2.7.13.3"/>
    </reaction>
</comment>
<dbReference type="Gene3D" id="3.40.50.2300">
    <property type="match status" value="1"/>
</dbReference>
<keyword evidence="7" id="KW-0067">ATP-binding</keyword>
<evidence type="ECO:0000313" key="15">
    <source>
        <dbReference type="EMBL" id="CDH46863.1"/>
    </source>
</evidence>
<sequence>MDIILLNVSRHRRRVWVVVFAVIALALLAGGYGYYHAEAERIRQEKYYDIAAIGELKISQIQQWRQERLADARRSMASPFFQRALAEWRTNPETPGLRADWEKRLRLEQEAYGYANVLLLDPNGNLLLAAQQEPAPTDSATQPTLAATLSGRNAVLSDFYRAPDGNIYLDTVAPILDTKGHLLAVLVLRSNAASYLYPLIQSWPTPSRSAETLLVRREGDTVIFLNELRHQTQTALALQIPLTQSDLPAVQAVLGRQGLFQGQDYQGMEVLADLRPVPGSPWFLVTEVGAAEILAEVRYRAGIAILFVALGLLLAATVTAWAYRQRQAGLYRDLYQVEREQRAAQEIFRTTLYSIGDAVITTDHAGQIKQMNRVAEQLTGWTEAEAQGQSLDTVFCIVSEETHAQVENPVQRVLREGTVVGLSNHTLLIARDGTERPIADSGAPIRDERDVITGVVLVFRGQAEERAAEEEVRRNTARLRSLVSILQYPSDSVQKFLDYALDEAIQLTGSTIGYLYRYREDRREFVLNSWSRGVMQECSIVNPQTCYELDKTGLWGEAVRQRRPILVNDFAAAHPCKQGYPVGHAELHKYLTVPVFSSGHIVGVVGVANKKTDYHETDILQLTLLMEAVWKVVEQRQAQDSERQAVRSLRMLSRCNKAIALAQEDIGLMQEICRILVAEGEWRLAWVGLAEPGPHKRVRPVAQFGFEDGYLEAITITWDDSPTGQGPTGTAIRSGQPVLCNNLRTDPCFAPWHEEAARYGYAASIALPLTHETGVFGALNLYATEPDALAPDEVELLRRLTDNLAYALRVLRMKAAGEQAIRKQDVLEGQLRQAQKMEAVGRLAGGVAHDFNNMLAVIAGHADLALEEIDSGSPLHADLLEIQKAAQRSADLTHQLLAFARKQTIAPQVLDLSDTITGMLKMLRRLIGEDIDLLWKPAGSLWRVNMDPAQIDQVLANLVVNARDAIAGVGKITIETGPAVFDDTYCETHADVIPGSYVLLAVSDNGCGMDPTVLAHLFDPFFTTKPQGQGTGLGLATVYGIVKQNHGFINVYSEPGQGSTFKIYLPRYESAAADTRVPPVFVAAPTGIETVLLVEDEAVLLKLSARLLEQLGYTVLAAGSPNQALQQVETYPGSIHLLLTDVIMPDMNGRDLWQRISALRPGIKCLFMSGYTANVIAHHGVLDEGVHFLQKPFSKKVLATKLREALHSAPQ</sequence>
<protein>
    <recommendedName>
        <fullName evidence="2">histidine kinase</fullName>
        <ecNumber evidence="2">2.7.13.3</ecNumber>
    </recommendedName>
</protein>
<feature type="domain" description="PAS" evidence="13">
    <location>
        <begin position="344"/>
        <end position="417"/>
    </location>
</feature>
<dbReference type="InterPro" id="IPR005467">
    <property type="entry name" value="His_kinase_dom"/>
</dbReference>
<feature type="transmembrane region" description="Helical" evidence="10">
    <location>
        <begin position="303"/>
        <end position="323"/>
    </location>
</feature>
<dbReference type="Pfam" id="PF00989">
    <property type="entry name" value="PAS"/>
    <property type="match status" value="1"/>
</dbReference>
<feature type="domain" description="Response regulatory" evidence="12">
    <location>
        <begin position="1090"/>
        <end position="1206"/>
    </location>
</feature>
<dbReference type="EC" id="2.7.13.3" evidence="2"/>
<evidence type="ECO:0000313" key="16">
    <source>
        <dbReference type="Proteomes" id="UP000019184"/>
    </source>
</evidence>
<evidence type="ECO:0000256" key="10">
    <source>
        <dbReference type="SAM" id="Phobius"/>
    </source>
</evidence>
<dbReference type="Gene3D" id="1.10.287.130">
    <property type="match status" value="1"/>
</dbReference>
<dbReference type="InterPro" id="IPR003661">
    <property type="entry name" value="HisK_dim/P_dom"/>
</dbReference>
<dbReference type="InterPro" id="IPR003594">
    <property type="entry name" value="HATPase_dom"/>
</dbReference>
<dbReference type="SUPFAM" id="SSF55781">
    <property type="entry name" value="GAF domain-like"/>
    <property type="match status" value="2"/>
</dbReference>
<dbReference type="PROSITE" id="PS50109">
    <property type="entry name" value="HIS_KIN"/>
    <property type="match status" value="1"/>
</dbReference>
<dbReference type="Pfam" id="PF02518">
    <property type="entry name" value="HATPase_c"/>
    <property type="match status" value="1"/>
</dbReference>
<dbReference type="SMART" id="SM00091">
    <property type="entry name" value="PAS"/>
    <property type="match status" value="1"/>
</dbReference>
<dbReference type="EMBL" id="CBTK010000280">
    <property type="protein sequence ID" value="CDH46863.1"/>
    <property type="molecule type" value="Genomic_DNA"/>
</dbReference>
<keyword evidence="8" id="KW-0902">Two-component regulatory system</keyword>
<dbReference type="InterPro" id="IPR029016">
    <property type="entry name" value="GAF-like_dom_sf"/>
</dbReference>
<dbReference type="Gene3D" id="3.30.565.10">
    <property type="entry name" value="Histidine kinase-like ATPase, C-terminal domain"/>
    <property type="match status" value="1"/>
</dbReference>
<keyword evidence="6 15" id="KW-0418">Kinase</keyword>
<dbReference type="SUPFAM" id="SSF55874">
    <property type="entry name" value="ATPase domain of HSP90 chaperone/DNA topoisomerase II/histidine kinase"/>
    <property type="match status" value="1"/>
</dbReference>
<feature type="domain" description="PAC" evidence="14">
    <location>
        <begin position="422"/>
        <end position="474"/>
    </location>
</feature>
<evidence type="ECO:0000256" key="2">
    <source>
        <dbReference type="ARBA" id="ARBA00012438"/>
    </source>
</evidence>
<name>A0A7U7GEE5_9GAMM</name>
<dbReference type="SUPFAM" id="SSF55785">
    <property type="entry name" value="PYP-like sensor domain (PAS domain)"/>
    <property type="match status" value="1"/>
</dbReference>
<dbReference type="InterPro" id="IPR000700">
    <property type="entry name" value="PAS-assoc_C"/>
</dbReference>
<evidence type="ECO:0000256" key="3">
    <source>
        <dbReference type="ARBA" id="ARBA00022553"/>
    </source>
</evidence>
<keyword evidence="5" id="KW-0547">Nucleotide-binding</keyword>
<evidence type="ECO:0000256" key="1">
    <source>
        <dbReference type="ARBA" id="ARBA00000085"/>
    </source>
</evidence>
<dbReference type="InterPro" id="IPR013767">
    <property type="entry name" value="PAS_fold"/>
</dbReference>
<feature type="transmembrane region" description="Helical" evidence="10">
    <location>
        <begin position="15"/>
        <end position="35"/>
    </location>
</feature>
<dbReference type="Gene3D" id="3.30.450.20">
    <property type="entry name" value="PAS domain"/>
    <property type="match status" value="2"/>
</dbReference>
<dbReference type="GO" id="GO:0000155">
    <property type="term" value="F:phosphorelay sensor kinase activity"/>
    <property type="evidence" value="ECO:0007669"/>
    <property type="project" value="InterPro"/>
</dbReference>
<dbReference type="SUPFAM" id="SSF47384">
    <property type="entry name" value="Homodimeric domain of signal transducing histidine kinase"/>
    <property type="match status" value="1"/>
</dbReference>
<dbReference type="InterPro" id="IPR011006">
    <property type="entry name" value="CheY-like_superfamily"/>
</dbReference>
<comment type="caution">
    <text evidence="15">The sequence shown here is derived from an EMBL/GenBank/DDBJ whole genome shotgun (WGS) entry which is preliminary data.</text>
</comment>
<keyword evidence="3 9" id="KW-0597">Phosphoprotein</keyword>
<dbReference type="CDD" id="cd00082">
    <property type="entry name" value="HisKA"/>
    <property type="match status" value="1"/>
</dbReference>
<dbReference type="InterPro" id="IPR036890">
    <property type="entry name" value="HATPase_C_sf"/>
</dbReference>
<dbReference type="InterPro" id="IPR035965">
    <property type="entry name" value="PAS-like_dom_sf"/>
</dbReference>
<dbReference type="PANTHER" id="PTHR43065:SF42">
    <property type="entry name" value="TWO-COMPONENT SENSOR PPRA"/>
    <property type="match status" value="1"/>
</dbReference>
<evidence type="ECO:0000256" key="6">
    <source>
        <dbReference type="ARBA" id="ARBA00022777"/>
    </source>
</evidence>
<dbReference type="GO" id="GO:0005524">
    <property type="term" value="F:ATP binding"/>
    <property type="evidence" value="ECO:0007669"/>
    <property type="project" value="UniProtKB-KW"/>
</dbReference>
<evidence type="ECO:0000256" key="9">
    <source>
        <dbReference type="PROSITE-ProRule" id="PRU00169"/>
    </source>
</evidence>
<organism evidence="15 16">
    <name type="scientific">Candidatus Contendobacter odensis Run_B_J11</name>
    <dbReference type="NCBI Taxonomy" id="1400861"/>
    <lineage>
        <taxon>Bacteria</taxon>
        <taxon>Pseudomonadati</taxon>
        <taxon>Pseudomonadota</taxon>
        <taxon>Gammaproteobacteria</taxon>
        <taxon>Candidatus Competibacteraceae</taxon>
        <taxon>Candidatus Contendibacter</taxon>
    </lineage>
</organism>
<dbReference type="Pfam" id="PF00072">
    <property type="entry name" value="Response_reg"/>
    <property type="match status" value="1"/>
</dbReference>
<dbReference type="InterPro" id="IPR036097">
    <property type="entry name" value="HisK_dim/P_sf"/>
</dbReference>
<feature type="domain" description="Histidine kinase" evidence="11">
    <location>
        <begin position="846"/>
        <end position="1069"/>
    </location>
</feature>
<dbReference type="PROSITE" id="PS50113">
    <property type="entry name" value="PAC"/>
    <property type="match status" value="1"/>
</dbReference>
<dbReference type="PRINTS" id="PR00344">
    <property type="entry name" value="BCTRLSENSOR"/>
</dbReference>
<keyword evidence="10" id="KW-0812">Transmembrane</keyword>
<dbReference type="CDD" id="cd18773">
    <property type="entry name" value="PDC1_HK_sensor"/>
    <property type="match status" value="1"/>
</dbReference>
<dbReference type="InterPro" id="IPR003018">
    <property type="entry name" value="GAF"/>
</dbReference>
<feature type="modified residue" description="4-aspartylphosphate" evidence="9">
    <location>
        <position position="1141"/>
    </location>
</feature>
<reference evidence="15 16" key="1">
    <citation type="journal article" date="2014" name="ISME J.">
        <title>Candidatus Competibacter-lineage genomes retrieved from metagenomes reveal functional metabolic diversity.</title>
        <authorList>
            <person name="McIlroy S.J."/>
            <person name="Albertsen M."/>
            <person name="Andresen E.K."/>
            <person name="Saunders A.M."/>
            <person name="Kristiansen R."/>
            <person name="Stokholm-Bjerregaard M."/>
            <person name="Nielsen K.L."/>
            <person name="Nielsen P.H."/>
        </authorList>
    </citation>
    <scope>NUCLEOTIDE SEQUENCE [LARGE SCALE GENOMIC DNA]</scope>
    <source>
        <strain evidence="15 16">Run_B_J11</strain>
    </source>
</reference>
<keyword evidence="16" id="KW-1185">Reference proteome</keyword>
<dbReference type="PANTHER" id="PTHR43065">
    <property type="entry name" value="SENSOR HISTIDINE KINASE"/>
    <property type="match status" value="1"/>
</dbReference>
<dbReference type="SUPFAM" id="SSF52172">
    <property type="entry name" value="CheY-like"/>
    <property type="match status" value="1"/>
</dbReference>
<dbReference type="Gene3D" id="3.30.450.40">
    <property type="match status" value="2"/>
</dbReference>
<dbReference type="PROSITE" id="PS50110">
    <property type="entry name" value="RESPONSE_REGULATORY"/>
    <property type="match status" value="1"/>
</dbReference>
<dbReference type="Proteomes" id="UP000019184">
    <property type="component" value="Unassembled WGS sequence"/>
</dbReference>
<evidence type="ECO:0000256" key="5">
    <source>
        <dbReference type="ARBA" id="ARBA00022741"/>
    </source>
</evidence>
<dbReference type="InterPro" id="IPR001789">
    <property type="entry name" value="Sig_transdc_resp-reg_receiver"/>
</dbReference>
<evidence type="ECO:0000256" key="8">
    <source>
        <dbReference type="ARBA" id="ARBA00023012"/>
    </source>
</evidence>
<dbReference type="SMART" id="SM00065">
    <property type="entry name" value="GAF"/>
    <property type="match status" value="2"/>
</dbReference>
<dbReference type="SMART" id="SM00387">
    <property type="entry name" value="HATPase_c"/>
    <property type="match status" value="1"/>
</dbReference>
<dbReference type="CDD" id="cd18774">
    <property type="entry name" value="PDC2_HK_sensor"/>
    <property type="match status" value="1"/>
</dbReference>
<keyword evidence="10" id="KW-0472">Membrane</keyword>
<dbReference type="Pfam" id="PF13185">
    <property type="entry name" value="GAF_2"/>
    <property type="match status" value="2"/>
</dbReference>